<dbReference type="EMBL" id="JAENHL010000006">
    <property type="protein sequence ID" value="MBK1865973.1"/>
    <property type="molecule type" value="Genomic_DNA"/>
</dbReference>
<accession>A0ACC5R0L2</accession>
<organism evidence="1 2">
    <name type="scientific">Taklimakanibacter albus</name>
    <dbReference type="NCBI Taxonomy" id="2800327"/>
    <lineage>
        <taxon>Bacteria</taxon>
        <taxon>Pseudomonadati</taxon>
        <taxon>Pseudomonadota</taxon>
        <taxon>Alphaproteobacteria</taxon>
        <taxon>Hyphomicrobiales</taxon>
        <taxon>Aestuariivirgaceae</taxon>
        <taxon>Taklimakanibacter</taxon>
    </lineage>
</organism>
<evidence type="ECO:0000313" key="2">
    <source>
        <dbReference type="Proteomes" id="UP000616151"/>
    </source>
</evidence>
<comment type="caution">
    <text evidence="1">The sequence shown here is derived from an EMBL/GenBank/DDBJ whole genome shotgun (WGS) entry which is preliminary data.</text>
</comment>
<proteinExistence type="predicted"/>
<protein>
    <submittedName>
        <fullName evidence="1">Sulfate exporter family transporter</fullName>
    </submittedName>
</protein>
<dbReference type="Proteomes" id="UP000616151">
    <property type="component" value="Unassembled WGS sequence"/>
</dbReference>
<name>A0ACC5R0L2_9HYPH</name>
<gene>
    <name evidence="1" type="ORF">JHL16_06380</name>
</gene>
<evidence type="ECO:0000313" key="1">
    <source>
        <dbReference type="EMBL" id="MBK1865973.1"/>
    </source>
</evidence>
<keyword evidence="2" id="KW-1185">Reference proteome</keyword>
<sequence>MTDAVPGIVLAGIVTGAAFSLHEVPGFGLFSPMILAVIIGILFANVVGTPQGSLAGIGVCQRNLLRLGIVFLGFQVTAGQFVAIGVSGLAIAALALSTTFFFTLFAGRLLGVETGLTQLIAAGTSICGASAIAAVNGVTKARDQDVAYAVAMVTLFGTLAMLALPPLAIVLGLDAREFGLWAGASIHEVAQVVGASFQAGPVAGETGTIAKLARVTMLAPMVLLLGVFLRGKTSDATARPPIPWFIFGFIAAVLLNSLVELPHWMRPVLTLMTSLLLALGLAGMGLKTEFTQIRALGARPLLLALTAAVFIASLSLMLVKIVG</sequence>
<reference evidence="1" key="1">
    <citation type="submission" date="2021-01" db="EMBL/GenBank/DDBJ databases">
        <authorList>
            <person name="Sun Q."/>
        </authorList>
    </citation>
    <scope>NUCLEOTIDE SEQUENCE</scope>
    <source>
        <strain evidence="1">YIM B02566</strain>
    </source>
</reference>